<feature type="region of interest" description="Disordered" evidence="1">
    <location>
        <begin position="1"/>
        <end position="28"/>
    </location>
</feature>
<protein>
    <recommendedName>
        <fullName evidence="4">F-box domain-containing protein</fullName>
    </recommendedName>
</protein>
<name>A0A6A5YKR6_9PLEO</name>
<keyword evidence="3" id="KW-1185">Reference proteome</keyword>
<accession>A0A6A5YKR6</accession>
<gene>
    <name evidence="2" type="ORF">BDV96DRAFT_653478</name>
</gene>
<reference evidence="2" key="1">
    <citation type="journal article" date="2020" name="Stud. Mycol.">
        <title>101 Dothideomycetes genomes: a test case for predicting lifestyles and emergence of pathogens.</title>
        <authorList>
            <person name="Haridas S."/>
            <person name="Albert R."/>
            <person name="Binder M."/>
            <person name="Bloem J."/>
            <person name="Labutti K."/>
            <person name="Salamov A."/>
            <person name="Andreopoulos B."/>
            <person name="Baker S."/>
            <person name="Barry K."/>
            <person name="Bills G."/>
            <person name="Bluhm B."/>
            <person name="Cannon C."/>
            <person name="Castanera R."/>
            <person name="Culley D."/>
            <person name="Daum C."/>
            <person name="Ezra D."/>
            <person name="Gonzalez J."/>
            <person name="Henrissat B."/>
            <person name="Kuo A."/>
            <person name="Liang C."/>
            <person name="Lipzen A."/>
            <person name="Lutzoni F."/>
            <person name="Magnuson J."/>
            <person name="Mondo S."/>
            <person name="Nolan M."/>
            <person name="Ohm R."/>
            <person name="Pangilinan J."/>
            <person name="Park H.-J."/>
            <person name="Ramirez L."/>
            <person name="Alfaro M."/>
            <person name="Sun H."/>
            <person name="Tritt A."/>
            <person name="Yoshinaga Y."/>
            <person name="Zwiers L.-H."/>
            <person name="Turgeon B."/>
            <person name="Goodwin S."/>
            <person name="Spatafora J."/>
            <person name="Crous P."/>
            <person name="Grigoriev I."/>
        </authorList>
    </citation>
    <scope>NUCLEOTIDE SEQUENCE</scope>
    <source>
        <strain evidence="2">CBS 627.86</strain>
    </source>
</reference>
<evidence type="ECO:0000256" key="1">
    <source>
        <dbReference type="SAM" id="MobiDB-lite"/>
    </source>
</evidence>
<dbReference type="AlphaFoldDB" id="A0A6A5YKR6"/>
<evidence type="ECO:0008006" key="4">
    <source>
        <dbReference type="Google" id="ProtNLM"/>
    </source>
</evidence>
<feature type="compositionally biased region" description="Basic and acidic residues" evidence="1">
    <location>
        <begin position="1"/>
        <end position="11"/>
    </location>
</feature>
<feature type="compositionally biased region" description="Pro residues" evidence="1">
    <location>
        <begin position="14"/>
        <end position="25"/>
    </location>
</feature>
<organism evidence="2 3">
    <name type="scientific">Lophiotrema nucula</name>
    <dbReference type="NCBI Taxonomy" id="690887"/>
    <lineage>
        <taxon>Eukaryota</taxon>
        <taxon>Fungi</taxon>
        <taxon>Dikarya</taxon>
        <taxon>Ascomycota</taxon>
        <taxon>Pezizomycotina</taxon>
        <taxon>Dothideomycetes</taxon>
        <taxon>Pleosporomycetidae</taxon>
        <taxon>Pleosporales</taxon>
        <taxon>Lophiotremataceae</taxon>
        <taxon>Lophiotrema</taxon>
    </lineage>
</organism>
<evidence type="ECO:0000313" key="3">
    <source>
        <dbReference type="Proteomes" id="UP000799770"/>
    </source>
</evidence>
<sequence length="297" mass="34232">MSFFTKSEEKPALPNQPTPPPPPRPAQDIAVLSPRCSILSEKSSKRVKMPDEQHSQVRSFRYFLALPRELRDEIYKHAIDDKEAVLTSGFHTHEGWRRRYSRIKFPACCLPGFCYASEKMSREGTPLFIQRCTFDLDTPQVLLYLHKTKQSRAISGGLRNIRSLKIDSYLWYTQTTGSREECAEAAKIICALPQLEDLTIKTYTLDRDMERNDFCLQVPRQDVFSSLDEIIYPFKSHELLYLRSVRSISFSCEPNVIYQADRSVEFCKGILGTYVTWLRLQFLASGKKPDEVGLSIV</sequence>
<proteinExistence type="predicted"/>
<dbReference type="OrthoDB" id="3860514at2759"/>
<evidence type="ECO:0000313" key="2">
    <source>
        <dbReference type="EMBL" id="KAF2107685.1"/>
    </source>
</evidence>
<dbReference type="EMBL" id="ML977352">
    <property type="protein sequence ID" value="KAF2107685.1"/>
    <property type="molecule type" value="Genomic_DNA"/>
</dbReference>
<dbReference type="Proteomes" id="UP000799770">
    <property type="component" value="Unassembled WGS sequence"/>
</dbReference>